<sequence length="103" mass="11900">MTKTITAHIHLDDFGRAWIDDTNTKVIEVVLDKLANGSSPEEIHFQHAHLSMAQIHAALSYYYDHQAEFDAEIERQVQAYDQLRDKVKDSPLRQRLRAMGKLP</sequence>
<name>W4LCG5_ENTF1</name>
<dbReference type="HOGENOM" id="CLU_178342_0_0_7"/>
<evidence type="ECO:0008006" key="3">
    <source>
        <dbReference type="Google" id="ProtNLM"/>
    </source>
</evidence>
<keyword evidence="2" id="KW-1185">Reference proteome</keyword>
<dbReference type="Proteomes" id="UP000019141">
    <property type="component" value="Unassembled WGS sequence"/>
</dbReference>
<reference evidence="1 2" key="1">
    <citation type="journal article" date="2014" name="Nature">
        <title>An environmental bacterial taxon with a large and distinct metabolic repertoire.</title>
        <authorList>
            <person name="Wilson M.C."/>
            <person name="Mori T."/>
            <person name="Ruckert C."/>
            <person name="Uria A.R."/>
            <person name="Helf M.J."/>
            <person name="Takada K."/>
            <person name="Gernert C."/>
            <person name="Steffens U.A."/>
            <person name="Heycke N."/>
            <person name="Schmitt S."/>
            <person name="Rinke C."/>
            <person name="Helfrich E.J."/>
            <person name="Brachmann A.O."/>
            <person name="Gurgui C."/>
            <person name="Wakimoto T."/>
            <person name="Kracht M."/>
            <person name="Crusemann M."/>
            <person name="Hentschel U."/>
            <person name="Abe I."/>
            <person name="Matsunaga S."/>
            <person name="Kalinowski J."/>
            <person name="Takeyama H."/>
            <person name="Piel J."/>
        </authorList>
    </citation>
    <scope>NUCLEOTIDE SEQUENCE [LARGE SCALE GENOMIC DNA]</scope>
    <source>
        <strain evidence="2">TSY1</strain>
    </source>
</reference>
<dbReference type="Pfam" id="PF04255">
    <property type="entry name" value="DUF433"/>
    <property type="match status" value="1"/>
</dbReference>
<dbReference type="AlphaFoldDB" id="W4LCG5"/>
<dbReference type="PANTHER" id="PTHR34849">
    <property type="entry name" value="SSL5025 PROTEIN"/>
    <property type="match status" value="1"/>
</dbReference>
<dbReference type="SUPFAM" id="SSF46689">
    <property type="entry name" value="Homeodomain-like"/>
    <property type="match status" value="1"/>
</dbReference>
<evidence type="ECO:0000313" key="2">
    <source>
        <dbReference type="Proteomes" id="UP000019141"/>
    </source>
</evidence>
<dbReference type="Gene3D" id="1.10.10.10">
    <property type="entry name" value="Winged helix-like DNA-binding domain superfamily/Winged helix DNA-binding domain"/>
    <property type="match status" value="1"/>
</dbReference>
<organism evidence="1 2">
    <name type="scientific">Entotheonella factor</name>
    <dbReference type="NCBI Taxonomy" id="1429438"/>
    <lineage>
        <taxon>Bacteria</taxon>
        <taxon>Pseudomonadati</taxon>
        <taxon>Nitrospinota/Tectimicrobiota group</taxon>
        <taxon>Candidatus Tectimicrobiota</taxon>
        <taxon>Candidatus Entotheonellia</taxon>
        <taxon>Candidatus Entotheonellales</taxon>
        <taxon>Candidatus Entotheonellaceae</taxon>
        <taxon>Candidatus Entotheonella</taxon>
    </lineage>
</organism>
<dbReference type="InterPro" id="IPR036388">
    <property type="entry name" value="WH-like_DNA-bd_sf"/>
</dbReference>
<proteinExistence type="predicted"/>
<dbReference type="InterPro" id="IPR009057">
    <property type="entry name" value="Homeodomain-like_sf"/>
</dbReference>
<dbReference type="EMBL" id="AZHW01000966">
    <property type="protein sequence ID" value="ETW95016.1"/>
    <property type="molecule type" value="Genomic_DNA"/>
</dbReference>
<evidence type="ECO:0000313" key="1">
    <source>
        <dbReference type="EMBL" id="ETW95016.1"/>
    </source>
</evidence>
<comment type="caution">
    <text evidence="1">The sequence shown here is derived from an EMBL/GenBank/DDBJ whole genome shotgun (WGS) entry which is preliminary data.</text>
</comment>
<dbReference type="InterPro" id="IPR007367">
    <property type="entry name" value="DUF433"/>
</dbReference>
<dbReference type="PANTHER" id="PTHR34849:SF1">
    <property type="entry name" value="SLR0770 PROTEIN"/>
    <property type="match status" value="1"/>
</dbReference>
<accession>W4LCG5</accession>
<gene>
    <name evidence="1" type="ORF">ETSY1_32370</name>
</gene>
<protein>
    <recommendedName>
        <fullName evidence="3">DUF433 domain-containing protein</fullName>
    </recommendedName>
</protein>